<dbReference type="PANTHER" id="PTHR19970">
    <property type="entry name" value="RIBOSOMAL PROTEIN L39E"/>
    <property type="match status" value="1"/>
</dbReference>
<dbReference type="AlphaFoldDB" id="A0AAV5DHP9"/>
<dbReference type="GO" id="GO:0006412">
    <property type="term" value="P:translation"/>
    <property type="evidence" value="ECO:0007669"/>
    <property type="project" value="InterPro"/>
</dbReference>
<dbReference type="Pfam" id="PF00832">
    <property type="entry name" value="Ribosomal_L39"/>
    <property type="match status" value="1"/>
</dbReference>
<dbReference type="InterPro" id="IPR000077">
    <property type="entry name" value="Ribosomal_eL39"/>
</dbReference>
<accession>A0AAV5DHP9</accession>
<dbReference type="GO" id="GO:0022625">
    <property type="term" value="C:cytosolic large ribosomal subunit"/>
    <property type="evidence" value="ECO:0007669"/>
    <property type="project" value="TreeGrafter"/>
</dbReference>
<dbReference type="InterPro" id="IPR023626">
    <property type="entry name" value="Ribosomal_eL39_dom_sf"/>
</dbReference>
<dbReference type="GO" id="GO:0003735">
    <property type="term" value="F:structural constituent of ribosome"/>
    <property type="evidence" value="ECO:0007669"/>
    <property type="project" value="InterPro"/>
</dbReference>
<dbReference type="Gene3D" id="1.10.1620.10">
    <property type="entry name" value="Ribosomal protein L39e"/>
    <property type="match status" value="1"/>
</dbReference>
<keyword evidence="3" id="KW-0687">Ribonucleoprotein</keyword>
<protein>
    <recommendedName>
        <fullName evidence="6">Reverse transcriptase zinc-binding domain-containing protein</fullName>
    </recommendedName>
</protein>
<proteinExistence type="inferred from homology"/>
<keyword evidence="2" id="KW-0689">Ribosomal protein</keyword>
<evidence type="ECO:0000256" key="3">
    <source>
        <dbReference type="ARBA" id="ARBA00023274"/>
    </source>
</evidence>
<dbReference type="PROSITE" id="PS00051">
    <property type="entry name" value="RIBOSOMAL_L39E"/>
    <property type="match status" value="1"/>
</dbReference>
<evidence type="ECO:0000256" key="2">
    <source>
        <dbReference type="ARBA" id="ARBA00022980"/>
    </source>
</evidence>
<gene>
    <name evidence="4" type="primary">ga27842</name>
    <name evidence="4" type="ORF">PR202_ga27842</name>
</gene>
<comment type="similarity">
    <text evidence="1">Belongs to the eukaryotic ribosomal protein eL39 family.</text>
</comment>
<dbReference type="PANTHER" id="PTHR19970:SF0">
    <property type="entry name" value="LARGE RIBOSOMAL SUBUNIT PROTEIN EL39"/>
    <property type="match status" value="1"/>
</dbReference>
<reference evidence="4" key="2">
    <citation type="submission" date="2021-12" db="EMBL/GenBank/DDBJ databases">
        <title>Resequencing data analysis of finger millet.</title>
        <authorList>
            <person name="Hatakeyama M."/>
            <person name="Aluri S."/>
            <person name="Balachadran M.T."/>
            <person name="Sivarajan S.R."/>
            <person name="Poveda L."/>
            <person name="Shimizu-Inatsugi R."/>
            <person name="Schlapbach R."/>
            <person name="Sreeman S.M."/>
            <person name="Shimizu K.K."/>
        </authorList>
    </citation>
    <scope>NUCLEOTIDE SEQUENCE</scope>
</reference>
<name>A0AAV5DHP9_ELECO</name>
<dbReference type="EMBL" id="BQKI01000016">
    <property type="protein sequence ID" value="GJN09802.1"/>
    <property type="molecule type" value="Genomic_DNA"/>
</dbReference>
<dbReference type="FunFam" id="1.10.1620.10:FF:000001">
    <property type="entry name" value="60S ribosomal protein-like L39"/>
    <property type="match status" value="1"/>
</dbReference>
<evidence type="ECO:0000313" key="4">
    <source>
        <dbReference type="EMBL" id="GJN09802.1"/>
    </source>
</evidence>
<evidence type="ECO:0008006" key="6">
    <source>
        <dbReference type="Google" id="ProtNLM"/>
    </source>
</evidence>
<organism evidence="4 5">
    <name type="scientific">Eleusine coracana subsp. coracana</name>
    <dbReference type="NCBI Taxonomy" id="191504"/>
    <lineage>
        <taxon>Eukaryota</taxon>
        <taxon>Viridiplantae</taxon>
        <taxon>Streptophyta</taxon>
        <taxon>Embryophyta</taxon>
        <taxon>Tracheophyta</taxon>
        <taxon>Spermatophyta</taxon>
        <taxon>Magnoliopsida</taxon>
        <taxon>Liliopsida</taxon>
        <taxon>Poales</taxon>
        <taxon>Poaceae</taxon>
        <taxon>PACMAD clade</taxon>
        <taxon>Chloridoideae</taxon>
        <taxon>Cynodonteae</taxon>
        <taxon>Eleusininae</taxon>
        <taxon>Eleusine</taxon>
    </lineage>
</organism>
<keyword evidence="5" id="KW-1185">Reference proteome</keyword>
<sequence length="284" mass="32736">MELGQRCVGVLEKRIKNARSDLERFSIKTAYKLAVQLRDKECRDASSSSASAMNLPSFDWYKIWQKKLPSKVKMLLWRFAHNSLHAPCKFVQEVWRAKDVEDTRMLLMNCQSGREVLQKIWALDPTLQRRILVLLWRWWEARNKVNAGARRWSMAEHQTREARAMWLVITVATSWTEEGSLVKVSSALQAETLAALAGLERAAVLGMNRVHLETDAVVLGQALSSSVMDLSLYGAIAQDLPDQEEAGEEDAPEPPIPYWIRMRTDNTIRYNAKRRHWRRTKLGF</sequence>
<reference evidence="4" key="1">
    <citation type="journal article" date="2018" name="DNA Res.">
        <title>Multiple hybrid de novo genome assembly of finger millet, an orphan allotetraploid crop.</title>
        <authorList>
            <person name="Hatakeyama M."/>
            <person name="Aluri S."/>
            <person name="Balachadran M.T."/>
            <person name="Sivarajan S.R."/>
            <person name="Patrignani A."/>
            <person name="Gruter S."/>
            <person name="Poveda L."/>
            <person name="Shimizu-Inatsugi R."/>
            <person name="Baeten J."/>
            <person name="Francoijs K.J."/>
            <person name="Nataraja K.N."/>
            <person name="Reddy Y.A.N."/>
            <person name="Phadnis S."/>
            <person name="Ravikumar R.L."/>
            <person name="Schlapbach R."/>
            <person name="Sreeman S.M."/>
            <person name="Shimizu K.K."/>
        </authorList>
    </citation>
    <scope>NUCLEOTIDE SEQUENCE</scope>
</reference>
<dbReference type="InterPro" id="IPR020083">
    <property type="entry name" value="Ribosomal_eL39_CS"/>
</dbReference>
<dbReference type="SUPFAM" id="SSF48662">
    <property type="entry name" value="Ribosomal protein L39e"/>
    <property type="match status" value="1"/>
</dbReference>
<evidence type="ECO:0000256" key="1">
    <source>
        <dbReference type="ARBA" id="ARBA00009339"/>
    </source>
</evidence>
<dbReference type="Proteomes" id="UP001054889">
    <property type="component" value="Unassembled WGS sequence"/>
</dbReference>
<comment type="caution">
    <text evidence="4">The sequence shown here is derived from an EMBL/GenBank/DDBJ whole genome shotgun (WGS) entry which is preliminary data.</text>
</comment>
<evidence type="ECO:0000313" key="5">
    <source>
        <dbReference type="Proteomes" id="UP001054889"/>
    </source>
</evidence>